<dbReference type="GO" id="GO:0008716">
    <property type="term" value="F:D-alanine-D-alanine ligase activity"/>
    <property type="evidence" value="ECO:0007669"/>
    <property type="project" value="UniProtKB-UniRule"/>
</dbReference>
<evidence type="ECO:0000256" key="11">
    <source>
        <dbReference type="PIRSR" id="PIRSR039102-1"/>
    </source>
</evidence>
<evidence type="ECO:0000256" key="8">
    <source>
        <dbReference type="ARBA" id="ARBA00022984"/>
    </source>
</evidence>
<feature type="binding site" evidence="12">
    <location>
        <position position="277"/>
    </location>
    <ligand>
        <name>Mg(2+)</name>
        <dbReference type="ChEBI" id="CHEBI:18420"/>
        <label>2</label>
    </ligand>
</feature>
<keyword evidence="8 10" id="KW-0573">Peptidoglycan synthesis</keyword>
<evidence type="ECO:0000256" key="5">
    <source>
        <dbReference type="ARBA" id="ARBA00022741"/>
    </source>
</evidence>
<evidence type="ECO:0000256" key="12">
    <source>
        <dbReference type="PIRSR" id="PIRSR039102-3"/>
    </source>
</evidence>
<dbReference type="PROSITE" id="PS00844">
    <property type="entry name" value="DALA_DALA_LIGASE_2"/>
    <property type="match status" value="1"/>
</dbReference>
<comment type="similarity">
    <text evidence="2 10">Belongs to the D-alanine--D-alanine ligase family.</text>
</comment>
<evidence type="ECO:0000256" key="7">
    <source>
        <dbReference type="ARBA" id="ARBA00022960"/>
    </source>
</evidence>
<dbReference type="EC" id="6.3.2.4" evidence="10"/>
<dbReference type="GO" id="GO:0005737">
    <property type="term" value="C:cytoplasm"/>
    <property type="evidence" value="ECO:0007669"/>
    <property type="project" value="UniProtKB-SubCell"/>
</dbReference>
<dbReference type="Pfam" id="PF01820">
    <property type="entry name" value="Dala_Dala_lig_N"/>
    <property type="match status" value="1"/>
</dbReference>
<dbReference type="PANTHER" id="PTHR23132">
    <property type="entry name" value="D-ALANINE--D-ALANINE LIGASE"/>
    <property type="match status" value="1"/>
</dbReference>
<comment type="pathway">
    <text evidence="10">Cell wall biogenesis; peptidoglycan biosynthesis.</text>
</comment>
<dbReference type="AlphaFoldDB" id="A0A1C0ACR3"/>
<dbReference type="InterPro" id="IPR013815">
    <property type="entry name" value="ATP_grasp_subdomain_1"/>
</dbReference>
<keyword evidence="4 10" id="KW-0436">Ligase</keyword>
<protein>
    <recommendedName>
        <fullName evidence="10">D-alanine--D-alanine ligase</fullName>
        <ecNumber evidence="10">6.3.2.4</ecNumber>
    </recommendedName>
    <alternativeName>
        <fullName evidence="10">D-Ala-D-Ala ligase</fullName>
    </alternativeName>
    <alternativeName>
        <fullName evidence="10">D-alanylalanine synthetase</fullName>
    </alternativeName>
</protein>
<dbReference type="PROSITE" id="PS50975">
    <property type="entry name" value="ATP_GRASP"/>
    <property type="match status" value="1"/>
</dbReference>
<keyword evidence="12" id="KW-0464">Manganese</keyword>
<dbReference type="EMBL" id="LWDV01000006">
    <property type="protein sequence ID" value="OCL28162.1"/>
    <property type="molecule type" value="Genomic_DNA"/>
</dbReference>
<keyword evidence="6 13" id="KW-0067">ATP-binding</keyword>
<dbReference type="PIRSF" id="PIRSF039102">
    <property type="entry name" value="Ddl/VanB"/>
    <property type="match status" value="1"/>
</dbReference>
<dbReference type="PANTHER" id="PTHR23132:SF23">
    <property type="entry name" value="D-ALANINE--D-ALANINE LIGASE B"/>
    <property type="match status" value="1"/>
</dbReference>
<dbReference type="GO" id="GO:0008360">
    <property type="term" value="P:regulation of cell shape"/>
    <property type="evidence" value="ECO:0007669"/>
    <property type="project" value="UniProtKB-KW"/>
</dbReference>
<evidence type="ECO:0000259" key="14">
    <source>
        <dbReference type="PROSITE" id="PS50975"/>
    </source>
</evidence>
<dbReference type="NCBIfam" id="TIGR01205">
    <property type="entry name" value="D_ala_D_alaTIGR"/>
    <property type="match status" value="1"/>
</dbReference>
<keyword evidence="16" id="KW-1185">Reference proteome</keyword>
<dbReference type="InterPro" id="IPR011095">
    <property type="entry name" value="Dala_Dala_lig_C"/>
</dbReference>
<evidence type="ECO:0000256" key="4">
    <source>
        <dbReference type="ARBA" id="ARBA00022598"/>
    </source>
</evidence>
<dbReference type="Pfam" id="PF07478">
    <property type="entry name" value="Dala_Dala_lig_C"/>
    <property type="match status" value="1"/>
</dbReference>
<dbReference type="OrthoDB" id="9813261at2"/>
<comment type="function">
    <text evidence="10">Cell wall formation.</text>
</comment>
<sequence length="315" mass="34680">MLKDKKIGVIRGGKSAEREISLKTGKAILDALNRQGYTTVDIDPANDLHKSLYQEDIDIAFIALHGRFGEDGTIQGLLELEGIPYTGSGVLSSALAMDKVMSKRIFNNLNIDTPKFAVLKADKIEGKFEEIEKNLIDNLGLPIVVKPALEGSSLGLSIVKNKDELIGAIKEALKYDQELLVEEFIPGKEITIGLLGNKSPQVLPIIEIRPKEGVYDFKSKYTKGMTDFIIPAELPDEVYKKAESLALKAYQALKCRGMGRVDLRINSAEEAYVLEVNTIPGMTETSLLPQAAEVVGIDFDQLVVKILEYSLENKN</sequence>
<organism evidence="15 16">
    <name type="scientific">Orenia metallireducens</name>
    <dbReference type="NCBI Taxonomy" id="1413210"/>
    <lineage>
        <taxon>Bacteria</taxon>
        <taxon>Bacillati</taxon>
        <taxon>Bacillota</taxon>
        <taxon>Clostridia</taxon>
        <taxon>Halanaerobiales</taxon>
        <taxon>Halobacteroidaceae</taxon>
        <taxon>Orenia</taxon>
    </lineage>
</organism>
<evidence type="ECO:0000256" key="2">
    <source>
        <dbReference type="ARBA" id="ARBA00010871"/>
    </source>
</evidence>
<dbReference type="Gene3D" id="3.40.50.20">
    <property type="match status" value="1"/>
</dbReference>
<evidence type="ECO:0000256" key="9">
    <source>
        <dbReference type="ARBA" id="ARBA00023316"/>
    </source>
</evidence>
<dbReference type="InterPro" id="IPR011761">
    <property type="entry name" value="ATP-grasp"/>
</dbReference>
<accession>A0A1C0ACR3</accession>
<feature type="domain" description="ATP-grasp" evidence="14">
    <location>
        <begin position="103"/>
        <end position="308"/>
    </location>
</feature>
<feature type="binding site" evidence="12">
    <location>
        <position position="262"/>
    </location>
    <ligand>
        <name>Mg(2+)</name>
        <dbReference type="ChEBI" id="CHEBI:18420"/>
        <label>1</label>
    </ligand>
</feature>
<dbReference type="HAMAP" id="MF_00047">
    <property type="entry name" value="Dala_Dala_lig"/>
    <property type="match status" value="1"/>
</dbReference>
<comment type="caution">
    <text evidence="15">The sequence shown here is derived from an EMBL/GenBank/DDBJ whole genome shotgun (WGS) entry which is preliminary data.</text>
</comment>
<evidence type="ECO:0000313" key="15">
    <source>
        <dbReference type="EMBL" id="OCL28162.1"/>
    </source>
</evidence>
<evidence type="ECO:0000256" key="1">
    <source>
        <dbReference type="ARBA" id="ARBA00004496"/>
    </source>
</evidence>
<dbReference type="GO" id="GO:0005524">
    <property type="term" value="F:ATP binding"/>
    <property type="evidence" value="ECO:0007669"/>
    <property type="project" value="UniProtKB-UniRule"/>
</dbReference>
<feature type="active site" evidence="11">
    <location>
        <position position="286"/>
    </location>
</feature>
<comment type="catalytic activity">
    <reaction evidence="10">
        <text>2 D-alanine + ATP = D-alanyl-D-alanine + ADP + phosphate + H(+)</text>
        <dbReference type="Rhea" id="RHEA:11224"/>
        <dbReference type="ChEBI" id="CHEBI:15378"/>
        <dbReference type="ChEBI" id="CHEBI:30616"/>
        <dbReference type="ChEBI" id="CHEBI:43474"/>
        <dbReference type="ChEBI" id="CHEBI:57416"/>
        <dbReference type="ChEBI" id="CHEBI:57822"/>
        <dbReference type="ChEBI" id="CHEBI:456216"/>
        <dbReference type="EC" id="6.3.2.4"/>
    </reaction>
</comment>
<evidence type="ECO:0000256" key="6">
    <source>
        <dbReference type="ARBA" id="ARBA00022840"/>
    </source>
</evidence>
<dbReference type="GO" id="GO:0009252">
    <property type="term" value="P:peptidoglycan biosynthetic process"/>
    <property type="evidence" value="ECO:0007669"/>
    <property type="project" value="UniProtKB-UniRule"/>
</dbReference>
<reference evidence="15 16" key="2">
    <citation type="submission" date="2016-08" db="EMBL/GenBank/DDBJ databases">
        <title>Orenia metallireducens sp. nov. strain Z6, a Novel Metal-reducing Firmicute from the Deep Subsurface.</title>
        <authorList>
            <person name="Maxim B.I."/>
            <person name="Kenneth K."/>
            <person name="Flynn T.M."/>
            <person name="Oloughlin E.J."/>
            <person name="Locke R.A."/>
            <person name="Weber J.R."/>
            <person name="Egan S.M."/>
            <person name="Mackie R.I."/>
            <person name="Cann I.K."/>
        </authorList>
    </citation>
    <scope>NUCLEOTIDE SEQUENCE [LARGE SCALE GENOMIC DNA]</scope>
    <source>
        <strain evidence="15 16">Z6</strain>
    </source>
</reference>
<comment type="subcellular location">
    <subcellularLocation>
        <location evidence="1 10">Cytoplasm</location>
    </subcellularLocation>
</comment>
<keyword evidence="9 10" id="KW-0961">Cell wall biogenesis/degradation</keyword>
<dbReference type="PROSITE" id="PS00843">
    <property type="entry name" value="DALA_DALA_LIGASE_1"/>
    <property type="match status" value="1"/>
</dbReference>
<dbReference type="InterPro" id="IPR005905">
    <property type="entry name" value="D_ala_D_ala"/>
</dbReference>
<feature type="active site" evidence="11">
    <location>
        <position position="152"/>
    </location>
</feature>
<dbReference type="GO" id="GO:0071555">
    <property type="term" value="P:cell wall organization"/>
    <property type="evidence" value="ECO:0007669"/>
    <property type="project" value="UniProtKB-KW"/>
</dbReference>
<dbReference type="Gene3D" id="3.30.470.20">
    <property type="entry name" value="ATP-grasp fold, B domain"/>
    <property type="match status" value="1"/>
</dbReference>
<dbReference type="Gene3D" id="3.30.1490.20">
    <property type="entry name" value="ATP-grasp fold, A domain"/>
    <property type="match status" value="1"/>
</dbReference>
<keyword evidence="3 10" id="KW-0963">Cytoplasm</keyword>
<dbReference type="InterPro" id="IPR016185">
    <property type="entry name" value="PreATP-grasp_dom_sf"/>
</dbReference>
<evidence type="ECO:0000313" key="16">
    <source>
        <dbReference type="Proteomes" id="UP000093514"/>
    </source>
</evidence>
<dbReference type="InterPro" id="IPR000291">
    <property type="entry name" value="D-Ala_lig_Van_CS"/>
</dbReference>
<dbReference type="NCBIfam" id="NF002378">
    <property type="entry name" value="PRK01372.1"/>
    <property type="match status" value="1"/>
</dbReference>
<keyword evidence="5 13" id="KW-0547">Nucleotide-binding</keyword>
<evidence type="ECO:0000256" key="10">
    <source>
        <dbReference type="HAMAP-Rule" id="MF_00047"/>
    </source>
</evidence>
<comment type="cofactor">
    <cofactor evidence="12">
        <name>Mg(2+)</name>
        <dbReference type="ChEBI" id="CHEBI:18420"/>
    </cofactor>
    <cofactor evidence="12">
        <name>Mn(2+)</name>
        <dbReference type="ChEBI" id="CHEBI:29035"/>
    </cofactor>
    <text evidence="12">Binds 2 magnesium or manganese ions per subunit.</text>
</comment>
<dbReference type="GO" id="GO:0046872">
    <property type="term" value="F:metal ion binding"/>
    <property type="evidence" value="ECO:0007669"/>
    <property type="project" value="UniProtKB-KW"/>
</dbReference>
<feature type="binding site" evidence="12">
    <location>
        <position position="275"/>
    </location>
    <ligand>
        <name>Mg(2+)</name>
        <dbReference type="ChEBI" id="CHEBI:18420"/>
        <label>2</label>
    </ligand>
</feature>
<dbReference type="InterPro" id="IPR011127">
    <property type="entry name" value="Dala_Dala_lig_N"/>
</dbReference>
<gene>
    <name evidence="10" type="primary">ddl</name>
    <name evidence="15" type="ORF">U472_02705</name>
</gene>
<evidence type="ECO:0000256" key="13">
    <source>
        <dbReference type="PROSITE-ProRule" id="PRU00409"/>
    </source>
</evidence>
<dbReference type="SUPFAM" id="SSF52440">
    <property type="entry name" value="PreATP-grasp domain"/>
    <property type="match status" value="1"/>
</dbReference>
<keyword evidence="12" id="KW-0479">Metal-binding</keyword>
<reference evidence="16" key="1">
    <citation type="submission" date="2016-07" db="EMBL/GenBank/DDBJ databases">
        <authorList>
            <person name="Florea S."/>
            <person name="Webb J.S."/>
            <person name="Jaromczyk J."/>
            <person name="Schardl C.L."/>
        </authorList>
    </citation>
    <scope>NUCLEOTIDE SEQUENCE [LARGE SCALE GENOMIC DNA]</scope>
    <source>
        <strain evidence="16">Z6</strain>
    </source>
</reference>
<feature type="binding site" evidence="12">
    <location>
        <position position="275"/>
    </location>
    <ligand>
        <name>Mg(2+)</name>
        <dbReference type="ChEBI" id="CHEBI:18420"/>
        <label>1</label>
    </ligand>
</feature>
<dbReference type="NCBIfam" id="NF002528">
    <property type="entry name" value="PRK01966.1-4"/>
    <property type="match status" value="1"/>
</dbReference>
<dbReference type="UniPathway" id="UPA00219"/>
<feature type="active site" evidence="11">
    <location>
        <position position="17"/>
    </location>
</feature>
<evidence type="ECO:0000256" key="3">
    <source>
        <dbReference type="ARBA" id="ARBA00022490"/>
    </source>
</evidence>
<dbReference type="Proteomes" id="UP000093514">
    <property type="component" value="Unassembled WGS sequence"/>
</dbReference>
<name>A0A1C0ACR3_9FIRM</name>
<keyword evidence="12" id="KW-0460">Magnesium</keyword>
<proteinExistence type="inferred from homology"/>
<dbReference type="SUPFAM" id="SSF56059">
    <property type="entry name" value="Glutathione synthetase ATP-binding domain-like"/>
    <property type="match status" value="1"/>
</dbReference>
<keyword evidence="7 10" id="KW-0133">Cell shape</keyword>